<dbReference type="GO" id="GO:0005739">
    <property type="term" value="C:mitochondrion"/>
    <property type="evidence" value="ECO:0007669"/>
    <property type="project" value="TreeGrafter"/>
</dbReference>
<dbReference type="SUPFAM" id="SSF63411">
    <property type="entry name" value="LuxS/MPP-like metallohydrolase"/>
    <property type="match status" value="2"/>
</dbReference>
<evidence type="ECO:0000313" key="3">
    <source>
        <dbReference type="EMBL" id="KAL0270920.1"/>
    </source>
</evidence>
<dbReference type="FunFam" id="3.30.830.10:FF:000039">
    <property type="entry name" value="Ubiquinol-cytochrome c reductase core subunit 2"/>
    <property type="match status" value="1"/>
</dbReference>
<name>A0AAW2HLS8_9NEOP</name>
<protein>
    <submittedName>
        <fullName evidence="3">Uncharacterized protein</fullName>
    </submittedName>
</protein>
<organism evidence="3">
    <name type="scientific">Menopon gallinae</name>
    <name type="common">poultry shaft louse</name>
    <dbReference type="NCBI Taxonomy" id="328185"/>
    <lineage>
        <taxon>Eukaryota</taxon>
        <taxon>Metazoa</taxon>
        <taxon>Ecdysozoa</taxon>
        <taxon>Arthropoda</taxon>
        <taxon>Hexapoda</taxon>
        <taxon>Insecta</taxon>
        <taxon>Pterygota</taxon>
        <taxon>Neoptera</taxon>
        <taxon>Paraneoptera</taxon>
        <taxon>Psocodea</taxon>
        <taxon>Troctomorpha</taxon>
        <taxon>Phthiraptera</taxon>
        <taxon>Amblycera</taxon>
        <taxon>Menoponidae</taxon>
        <taxon>Menopon</taxon>
    </lineage>
</organism>
<evidence type="ECO:0000259" key="1">
    <source>
        <dbReference type="Pfam" id="PF00675"/>
    </source>
</evidence>
<proteinExistence type="predicted"/>
<dbReference type="PANTHER" id="PTHR11851">
    <property type="entry name" value="METALLOPROTEASE"/>
    <property type="match status" value="1"/>
</dbReference>
<dbReference type="AlphaFoldDB" id="A0AAW2HLS8"/>
<evidence type="ECO:0000259" key="2">
    <source>
        <dbReference type="Pfam" id="PF05193"/>
    </source>
</evidence>
<dbReference type="Gene3D" id="3.30.830.10">
    <property type="entry name" value="Metalloenzyme, LuxS/M16 peptidase-like"/>
    <property type="match status" value="2"/>
</dbReference>
<dbReference type="Pfam" id="PF05193">
    <property type="entry name" value="Peptidase_M16_C"/>
    <property type="match status" value="1"/>
</dbReference>
<dbReference type="Pfam" id="PF00675">
    <property type="entry name" value="Peptidase_M16"/>
    <property type="match status" value="1"/>
</dbReference>
<dbReference type="EMBL" id="JARGDH010000004">
    <property type="protein sequence ID" value="KAL0270920.1"/>
    <property type="molecule type" value="Genomic_DNA"/>
</dbReference>
<sequence length="446" mass="47468">MATNILKLPITRVACRGLASQASPAAAAADGPAEGPQISCTVLPNKILVGSLDLHGGLSRVSVVFRTGSRNEGNKNAGSAHAIRSMAGFSTTNFTDFYILRNLQQMGSCLTCTGDREFTSFNLVGTRDNINHVFGFLASVVANPAFKPWQVKRNVPRLKYDLSLLTPQIRTMEMIHKAAFRTGLGNPLFMPKDLVGTHTPEMLREFYNQGFSSNRAAIVGYNVAHKDIVNFAESFSLSGCDPPEGNSTYYGGEIRKEKNTYFATVAIAGQGVGSKDMKEALTYGILQHALGIAPVGRWAGSPSPLYKALSSASQEAGGSCFNISYSDNGLFGIMINSPGQHAALAVQGAFSVLKAGKVSDDDIKRGKSLLKLRLLDSASSSENLLDDMATQSLINGVVVPPTVLAEAIDKITSAEVQLAAKKVASSKFSMAAFGNIADVPYLSDLK</sequence>
<dbReference type="InterPro" id="IPR011765">
    <property type="entry name" value="Pept_M16_N"/>
</dbReference>
<dbReference type="GO" id="GO:0046872">
    <property type="term" value="F:metal ion binding"/>
    <property type="evidence" value="ECO:0007669"/>
    <property type="project" value="InterPro"/>
</dbReference>
<gene>
    <name evidence="3" type="ORF">PYX00_008190</name>
</gene>
<feature type="domain" description="Peptidase M16 C-terminal" evidence="2">
    <location>
        <begin position="199"/>
        <end position="368"/>
    </location>
</feature>
<comment type="caution">
    <text evidence="3">The sequence shown here is derived from an EMBL/GenBank/DDBJ whole genome shotgun (WGS) entry which is preliminary data.</text>
</comment>
<dbReference type="InterPro" id="IPR011249">
    <property type="entry name" value="Metalloenz_LuxS/M16"/>
</dbReference>
<accession>A0AAW2HLS8</accession>
<dbReference type="InterPro" id="IPR007863">
    <property type="entry name" value="Peptidase_M16_C"/>
</dbReference>
<feature type="domain" description="Peptidase M16 N-terminal" evidence="1">
    <location>
        <begin position="59"/>
        <end position="192"/>
    </location>
</feature>
<dbReference type="PANTHER" id="PTHR11851:SF226">
    <property type="entry name" value="CYTOCHROME B-C1 COMPLEX SUBUNIT 2, MITOCHONDRIAL"/>
    <property type="match status" value="1"/>
</dbReference>
<dbReference type="InterPro" id="IPR050361">
    <property type="entry name" value="MPP/UQCRC_Complex"/>
</dbReference>
<reference evidence="3" key="1">
    <citation type="journal article" date="2024" name="Gigascience">
        <title>Chromosome-level genome of the poultry shaft louse Menopon gallinae provides insight into the host-switching and adaptive evolution of parasitic lice.</title>
        <authorList>
            <person name="Xu Y."/>
            <person name="Ma L."/>
            <person name="Liu S."/>
            <person name="Liang Y."/>
            <person name="Liu Q."/>
            <person name="He Z."/>
            <person name="Tian L."/>
            <person name="Duan Y."/>
            <person name="Cai W."/>
            <person name="Li H."/>
            <person name="Song F."/>
        </authorList>
    </citation>
    <scope>NUCLEOTIDE SEQUENCE</scope>
    <source>
        <strain evidence="3">Cailab_2023a</strain>
    </source>
</reference>